<reference evidence="2 3" key="1">
    <citation type="journal article" date="2015" name="PLoS Negl. Trop. Dis.">
        <title>Distribution of Plasmids in Distinct Leptospira Pathogenic Species.</title>
        <authorList>
            <person name="Wang Y."/>
            <person name="Zhuang X."/>
            <person name="Zhong Y."/>
            <person name="Zhang C."/>
            <person name="Zhang Y."/>
            <person name="Zeng L."/>
            <person name="Zhu Y."/>
            <person name="He P."/>
            <person name="Dong K."/>
            <person name="Pal U."/>
            <person name="Guo X."/>
            <person name="Qin J."/>
        </authorList>
    </citation>
    <scope>NUCLEOTIDE SEQUENCE [LARGE SCALE GENOMIC DNA]</scope>
    <source>
        <strain evidence="2 3">56604</strain>
    </source>
</reference>
<sequence length="196" mass="19846">MKKNVMKFAAVAALTVALSACKKSESDDDTITLALLYLVDQTSGNCVTIAKDDAAHSGAAGAGDGKPTYTATGTTRPKAACGGTFNTAFIVNNPDAVVASVQASYQAAKTKATDSGSNCAAVNTTLQTLTDSATVLRVQQALAADDGNCVTQLAGGLLGTLWNLNPLTFGGSSVSVDPKLMIHFGKSIKAAVSSKP</sequence>
<name>A0A0S2IVL5_LEPBO</name>
<gene>
    <name evidence="2" type="ORF">LBBP_03395</name>
</gene>
<proteinExistence type="predicted"/>
<evidence type="ECO:0008006" key="4">
    <source>
        <dbReference type="Google" id="ProtNLM"/>
    </source>
</evidence>
<dbReference type="Proteomes" id="UP000058857">
    <property type="component" value="Chromosome 1"/>
</dbReference>
<protein>
    <recommendedName>
        <fullName evidence="4">Lipoprotein</fullName>
    </recommendedName>
</protein>
<dbReference type="EMBL" id="CP012029">
    <property type="protein sequence ID" value="ALO27589.1"/>
    <property type="molecule type" value="Genomic_DNA"/>
</dbReference>
<dbReference type="PATRIC" id="fig|280505.15.peg.3311"/>
<evidence type="ECO:0000313" key="2">
    <source>
        <dbReference type="EMBL" id="ALO27589.1"/>
    </source>
</evidence>
<organism evidence="2">
    <name type="scientific">Leptospira borgpetersenii serovar Ballum</name>
    <dbReference type="NCBI Taxonomy" id="280505"/>
    <lineage>
        <taxon>Bacteria</taxon>
        <taxon>Pseudomonadati</taxon>
        <taxon>Spirochaetota</taxon>
        <taxon>Spirochaetia</taxon>
        <taxon>Leptospirales</taxon>
        <taxon>Leptospiraceae</taxon>
        <taxon>Leptospira</taxon>
    </lineage>
</organism>
<keyword evidence="1" id="KW-0732">Signal</keyword>
<evidence type="ECO:0000256" key="1">
    <source>
        <dbReference type="SAM" id="SignalP"/>
    </source>
</evidence>
<dbReference type="AlphaFoldDB" id="A0A0S2IVL5"/>
<accession>A0A0S2IVL5</accession>
<feature type="signal peptide" evidence="1">
    <location>
        <begin position="1"/>
        <end position="22"/>
    </location>
</feature>
<evidence type="ECO:0000313" key="3">
    <source>
        <dbReference type="Proteomes" id="UP000058857"/>
    </source>
</evidence>
<dbReference type="PROSITE" id="PS51257">
    <property type="entry name" value="PROKAR_LIPOPROTEIN"/>
    <property type="match status" value="1"/>
</dbReference>
<feature type="chain" id="PRO_5006599708" description="Lipoprotein" evidence="1">
    <location>
        <begin position="23"/>
        <end position="196"/>
    </location>
</feature>